<dbReference type="Proteomes" id="UP000500938">
    <property type="component" value="Chromosome"/>
</dbReference>
<evidence type="ECO:0000313" key="1">
    <source>
        <dbReference type="EMBL" id="QJR37276.1"/>
    </source>
</evidence>
<dbReference type="AlphaFoldDB" id="A0A6M4IUV6"/>
<name>A0A6M4IUV6_9BACT</name>
<gene>
    <name evidence="1" type="ORF">HKW67_18035</name>
</gene>
<proteinExistence type="predicted"/>
<reference evidence="1 2" key="1">
    <citation type="submission" date="2020-05" db="EMBL/GenBank/DDBJ databases">
        <title>Complete genome sequence of Gemmatimonas greenlandica TET16.</title>
        <authorList>
            <person name="Zeng Y."/>
        </authorList>
    </citation>
    <scope>NUCLEOTIDE SEQUENCE [LARGE SCALE GENOMIC DNA]</scope>
    <source>
        <strain evidence="1 2">TET16</strain>
    </source>
</reference>
<keyword evidence="2" id="KW-1185">Reference proteome</keyword>
<protein>
    <submittedName>
        <fullName evidence="1">Uncharacterized protein</fullName>
    </submittedName>
</protein>
<dbReference type="InterPro" id="IPR009097">
    <property type="entry name" value="Cyclic_Pdiesterase"/>
</dbReference>
<dbReference type="SUPFAM" id="SSF55144">
    <property type="entry name" value="LigT-like"/>
    <property type="match status" value="1"/>
</dbReference>
<accession>A0A6M4IUV6</accession>
<dbReference type="RefSeq" id="WP_171226710.1">
    <property type="nucleotide sequence ID" value="NZ_CP053085.1"/>
</dbReference>
<dbReference type="KEGG" id="ggr:HKW67_18035"/>
<organism evidence="1 2">
    <name type="scientific">Gemmatimonas groenlandica</name>
    <dbReference type="NCBI Taxonomy" id="2732249"/>
    <lineage>
        <taxon>Bacteria</taxon>
        <taxon>Pseudomonadati</taxon>
        <taxon>Gemmatimonadota</taxon>
        <taxon>Gemmatimonadia</taxon>
        <taxon>Gemmatimonadales</taxon>
        <taxon>Gemmatimonadaceae</taxon>
        <taxon>Gemmatimonas</taxon>
    </lineage>
</organism>
<dbReference type="EMBL" id="CP053085">
    <property type="protein sequence ID" value="QJR37276.1"/>
    <property type="molecule type" value="Genomic_DNA"/>
</dbReference>
<dbReference type="Pfam" id="PF13563">
    <property type="entry name" value="2_5_RNA_ligase2"/>
    <property type="match status" value="1"/>
</dbReference>
<dbReference type="Gene3D" id="3.90.1140.10">
    <property type="entry name" value="Cyclic phosphodiesterase"/>
    <property type="match status" value="1"/>
</dbReference>
<sequence length="111" mass="11841">MTDAGIARRRQLTLFVPHAGAGAIEEVRAQLDPVQHGLIPAHVTLCREDELAEHAGDVWRDRLAAATVAPVTLTFGAPVSFSGHGVMLPCIAGQPAFHVLRAQVLDTHAFC</sequence>
<evidence type="ECO:0000313" key="2">
    <source>
        <dbReference type="Proteomes" id="UP000500938"/>
    </source>
</evidence>